<feature type="domain" description="SMP-30/Gluconolactonase/LRE-like region" evidence="2">
    <location>
        <begin position="15"/>
        <end position="269"/>
    </location>
</feature>
<evidence type="ECO:0000259" key="2">
    <source>
        <dbReference type="Pfam" id="PF08450"/>
    </source>
</evidence>
<dbReference type="InterPro" id="IPR013658">
    <property type="entry name" value="SGL"/>
</dbReference>
<protein>
    <submittedName>
        <fullName evidence="3">Gluconolactonase</fullName>
    </submittedName>
</protein>
<accession>A0ABY1ZGX1</accession>
<dbReference type="PANTHER" id="PTHR47572">
    <property type="entry name" value="LIPOPROTEIN-RELATED"/>
    <property type="match status" value="1"/>
</dbReference>
<evidence type="ECO:0000313" key="3">
    <source>
        <dbReference type="EMBL" id="TBW51854.1"/>
    </source>
</evidence>
<dbReference type="Proteomes" id="UP000313645">
    <property type="component" value="Unassembled WGS sequence"/>
</dbReference>
<proteinExistence type="predicted"/>
<gene>
    <name evidence="3" type="ORF">EZI54_16580</name>
</gene>
<comment type="caution">
    <text evidence="3">The sequence shown here is derived from an EMBL/GenBank/DDBJ whole genome shotgun (WGS) entry which is preliminary data.</text>
</comment>
<reference evidence="3 4" key="1">
    <citation type="submission" date="2019-02" db="EMBL/GenBank/DDBJ databases">
        <title>Marinobacter halodurans sp. nov., a marine bacterium isolated from sea tidal flat.</title>
        <authorList>
            <person name="Yoo Y."/>
            <person name="Lee D.W."/>
            <person name="Kim B.S."/>
            <person name="Kim J.-J."/>
        </authorList>
    </citation>
    <scope>NUCLEOTIDE SEQUENCE [LARGE SCALE GENOMIC DNA]</scope>
    <source>
        <strain evidence="3 4">YJ-S3-2</strain>
    </source>
</reference>
<keyword evidence="4" id="KW-1185">Reference proteome</keyword>
<evidence type="ECO:0000313" key="4">
    <source>
        <dbReference type="Proteomes" id="UP000313645"/>
    </source>
</evidence>
<name>A0ABY1ZGX1_9GAMM</name>
<dbReference type="EMBL" id="SJDL01000029">
    <property type="protein sequence ID" value="TBW51854.1"/>
    <property type="molecule type" value="Genomic_DNA"/>
</dbReference>
<dbReference type="PANTHER" id="PTHR47572:SF4">
    <property type="entry name" value="LACTONASE DRP35"/>
    <property type="match status" value="1"/>
</dbReference>
<dbReference type="RefSeq" id="WP_131483001.1">
    <property type="nucleotide sequence ID" value="NZ_SJDL01000029.1"/>
</dbReference>
<evidence type="ECO:0000256" key="1">
    <source>
        <dbReference type="ARBA" id="ARBA00022801"/>
    </source>
</evidence>
<keyword evidence="1" id="KW-0378">Hydrolase</keyword>
<organism evidence="3 4">
    <name type="scientific">Marinobacter halodurans</name>
    <dbReference type="NCBI Taxonomy" id="2528979"/>
    <lineage>
        <taxon>Bacteria</taxon>
        <taxon>Pseudomonadati</taxon>
        <taxon>Pseudomonadota</taxon>
        <taxon>Gammaproteobacteria</taxon>
        <taxon>Pseudomonadales</taxon>
        <taxon>Marinobacteraceae</taxon>
        <taxon>Marinobacter</taxon>
    </lineage>
</organism>
<dbReference type="Gene3D" id="2.120.10.30">
    <property type="entry name" value="TolB, C-terminal domain"/>
    <property type="match status" value="1"/>
</dbReference>
<dbReference type="InterPro" id="IPR011042">
    <property type="entry name" value="6-blade_b-propeller_TolB-like"/>
</dbReference>
<sequence length="299" mass="32098">MANLEPFVEGGTFFEGPRWHEGTWWVSDFYAHTVSRIDPDGTMETVLEVPGQPSGLGWLPDGSMLVVSMLDHRVLRRWPDGRVTTHADIGGLATGHANDLVVAPDGSAWVGNFGFDLMEGEAMRPTCLARVAPDGSVSRAVDDLYFPNGAVITPDGRTLIVGETFGNGMTAFTLNGDGTLTGRRDWARFGPRPEPGSDRPTLLRQLAVGPDGCCLDAENHLWIADAFNQRCIRVAPGGAIVDELKPANGQGVFACMLGGADGRTLLVCVAPDSSARRRRAVREASLWTARVVVPHAGRP</sequence>
<dbReference type="SUPFAM" id="SSF63829">
    <property type="entry name" value="Calcium-dependent phosphotriesterase"/>
    <property type="match status" value="1"/>
</dbReference>
<dbReference type="Pfam" id="PF08450">
    <property type="entry name" value="SGL"/>
    <property type="match status" value="1"/>
</dbReference>
<dbReference type="InterPro" id="IPR051262">
    <property type="entry name" value="SMP-30/CGR1_Lactonase"/>
</dbReference>